<feature type="transmembrane region" description="Helical" evidence="18">
    <location>
        <begin position="380"/>
        <end position="403"/>
    </location>
</feature>
<evidence type="ECO:0000256" key="3">
    <source>
        <dbReference type="ARBA" id="ARBA00022527"/>
    </source>
</evidence>
<dbReference type="Pfam" id="PF00560">
    <property type="entry name" value="LRR_1"/>
    <property type="match status" value="1"/>
</dbReference>
<evidence type="ECO:0000256" key="1">
    <source>
        <dbReference type="ARBA" id="ARBA00004167"/>
    </source>
</evidence>
<dbReference type="FunFam" id="3.80.10.10:FF:000041">
    <property type="entry name" value="LRR receptor-like serine/threonine-protein kinase ERECTA"/>
    <property type="match status" value="2"/>
</dbReference>
<evidence type="ECO:0000256" key="15">
    <source>
        <dbReference type="ARBA" id="ARBA00023170"/>
    </source>
</evidence>
<evidence type="ECO:0000256" key="4">
    <source>
        <dbReference type="ARBA" id="ARBA00022553"/>
    </source>
</evidence>
<keyword evidence="15" id="KW-0675">Receptor</keyword>
<dbReference type="Pfam" id="PF11721">
    <property type="entry name" value="Malectin"/>
    <property type="match status" value="2"/>
</dbReference>
<evidence type="ECO:0000256" key="6">
    <source>
        <dbReference type="ARBA" id="ARBA00022679"/>
    </source>
</evidence>
<keyword evidence="6" id="KW-0808">Transferase</keyword>
<evidence type="ECO:0000256" key="5">
    <source>
        <dbReference type="ARBA" id="ARBA00022614"/>
    </source>
</evidence>
<dbReference type="InterPro" id="IPR051824">
    <property type="entry name" value="LRR_Rcpt-Like_S/T_Kinase"/>
</dbReference>
<evidence type="ECO:0000313" key="21">
    <source>
        <dbReference type="Proteomes" id="UP000734854"/>
    </source>
</evidence>
<evidence type="ECO:0000256" key="13">
    <source>
        <dbReference type="ARBA" id="ARBA00022989"/>
    </source>
</evidence>
<feature type="compositionally biased region" description="Polar residues" evidence="17">
    <location>
        <begin position="1756"/>
        <end position="1767"/>
    </location>
</feature>
<dbReference type="SUPFAM" id="SSF56112">
    <property type="entry name" value="Protein kinase-like (PK-like)"/>
    <property type="match status" value="2"/>
</dbReference>
<keyword evidence="9" id="KW-0677">Repeat</keyword>
<feature type="domain" description="Protein kinase" evidence="19">
    <location>
        <begin position="438"/>
        <end position="712"/>
    </location>
</feature>
<protein>
    <recommendedName>
        <fullName evidence="2">non-specific serine/threonine protein kinase</fullName>
        <ecNumber evidence="2">2.7.11.1</ecNumber>
    </recommendedName>
</protein>
<dbReference type="CDD" id="cd14066">
    <property type="entry name" value="STKc_IRAK"/>
    <property type="match status" value="2"/>
</dbReference>
<reference evidence="20 21" key="1">
    <citation type="submission" date="2020-08" db="EMBL/GenBank/DDBJ databases">
        <title>Plant Genome Project.</title>
        <authorList>
            <person name="Zhang R.-G."/>
        </authorList>
    </citation>
    <scope>NUCLEOTIDE SEQUENCE [LARGE SCALE GENOMIC DNA]</scope>
    <source>
        <tissue evidence="20">Rhizome</tissue>
    </source>
</reference>
<dbReference type="PANTHER" id="PTHR48006">
    <property type="entry name" value="LEUCINE-RICH REPEAT-CONTAINING PROTEIN DDB_G0281931-RELATED"/>
    <property type="match status" value="1"/>
</dbReference>
<keyword evidence="16" id="KW-0325">Glycoprotein</keyword>
<keyword evidence="5" id="KW-0433">Leucine-rich repeat</keyword>
<dbReference type="Gene3D" id="2.60.120.430">
    <property type="entry name" value="Galactose-binding lectin"/>
    <property type="match status" value="2"/>
</dbReference>
<dbReference type="EMBL" id="JACMSC010000011">
    <property type="protein sequence ID" value="KAG6500492.1"/>
    <property type="molecule type" value="Genomic_DNA"/>
</dbReference>
<keyword evidence="7 18" id="KW-0812">Transmembrane</keyword>
<name>A0A8J5GHF0_ZINOF</name>
<evidence type="ECO:0000256" key="17">
    <source>
        <dbReference type="SAM" id="MobiDB-lite"/>
    </source>
</evidence>
<dbReference type="FunFam" id="3.80.10.10:FF:001380">
    <property type="entry name" value="Os05g0256100 protein"/>
    <property type="match status" value="1"/>
</dbReference>
<evidence type="ECO:0000256" key="16">
    <source>
        <dbReference type="ARBA" id="ARBA00023180"/>
    </source>
</evidence>
<dbReference type="GO" id="GO:0005524">
    <property type="term" value="F:ATP binding"/>
    <property type="evidence" value="ECO:0007669"/>
    <property type="project" value="UniProtKB-KW"/>
</dbReference>
<sequence>MYISILCSLRLQGNSFEGPIPATFSNLTQMTELRIGEIINGSSSLEFISNLTSLSTLVLRNCKISDSIPQDFSRYTSLKDLDLSFNNITGQVPQSLFSLSSLQYLFLGNNSLSGNLPAEKSNSLMNMNLVANNFVIDASNSSQLPLGLKCLQRDIPCNRGSPNYYSFGILCGGSSPVKSSDDTVYETDNANLSSASYYVTDPIKWGISSVGNFLDAANANYIINLATVFENTLDPDLFHNARMSASSLRYYGFGLQNGNYSIRLQFSEFIILESTWKSLGRRVFDIYIQGERREKDFDIRKEAGGRSFSAVVKEYISPVTNNFLEIHFFWAGKGTCCTPYRGYYGPSISAISVYPHDFTPNVSNKPLTASPENGHKHKSLIAGVLAGVTVVVFLAVCATFMLIQRQKRINEQSKVLKELDVKPYTFSYAELRAATEDFNPANILGEGGFGPVFKGTLSNGRKVAIKKLSTTSYQGKDQFLTEIATISAVQHRNLVKLHGCCVDEENRILVYEYLENRSLDQVIFGKRDLHLDWPKRFNILLGVAKGLAYLHEESSVRIVHRDVKASNILLDADLNPKISDFGLAKLYDDKISHISTKVVGTIGYLAPEYALRGHLTEKADVFAFGVLALEVVSGRPNSDRLDHETVYLLEWVWNLLENNKKIEVVDQSLTSFDEEEVNRVIGVALLCTQASPAHRPPMSRVMAMLVGDLEIMDVTERPSYLLLWQCRDVSSSSSVTAENSDASYRRHVQVRPSFPVWSTDSVETRILSVESIGNSSIDEGSSIGFLLLLHSQLPRLTMAFSFTVLYCLLLCASLGRAAAQTQPKTDPAEVVALNSILGRWNLKASSKWNFSGEPCSGAAVDETSIDNADFNPGIKCDCGFSNNTCHITKLKVFSLDVTGTIPLELQNLPYLTNLNLGENYLTGPLPAFFGNFTGMEYLTVGVNALSGPIPKELGNLQKSISLGLGNNNFTGSIPAEFGNLTNLKQLYVDSAGLSGELPPTLSDLKTLMIMRASDNSFTGRIPDYIGGWSNLISLRLQGNSFEGPLPATFSNLTQMTELRIGEIINGSSSLEFISNLTSLSTLVLRNCKISDSIPQDFSRYTSLKDLDLSFNNITGQVPQSLFSLSSLQYLFLGNNSLSGNLPAEKSNSLMNMNLVANNFVIDASNSSQLPLGLKCLQRDIPCNRGSPNHYSFGILCGGSSPVKSSDDTVYETDNANLSSASYYVTDTVKWGISSVGNFLDAANANYIINLATVFENTLDPDLFHNARMSPSSLRYYGFGLQNGNYSIKLQFSEFMILGPTTWKSLGRRVFDIYIQGDLREKDFDIRKEAGGRSFRAVVKEYISPVTNNFLEIHFFWAGKGTCCTPYRGYYGPSISAISVYPHDFTPTVSNIPYTASPENGPKRKGLIAGVLAGVAVVVFLAICATFMLIQRHKRINEQSKVLKGLDVKPYTFSYAELRAATEDFNPANILGEGGFGPVFKGTLSNGRKVAVKKLSATSYQGKAQFLTEIAVISAVQHRNLVKLHGCCVDEENRILVYEYLENCSLDQIIFGKRDLHLDWPKRFNILLGVAKGLTYLHEESSVRIVHRDVKASNILLDADLNPKISDFGLAKLYDDKISHISTKVAGTIGYLAPEYALRGHLTEKADVFAFGVLALEVVSGRPNSDRLDQETIYLLEWAWNLHENNQKIEAVDRSLTSFDEEEVNRVIGVALLCTQALPAHRPPMSRVVAMLVGDLEIMDVTERPSYLLLWQSRDVSSSSITPGNSDASYRKHGTERSSSSFPVWSTDSVETRILSAESIGNTSIDEGR</sequence>
<evidence type="ECO:0000256" key="9">
    <source>
        <dbReference type="ARBA" id="ARBA00022737"/>
    </source>
</evidence>
<dbReference type="InterPro" id="IPR032675">
    <property type="entry name" value="LRR_dom_sf"/>
</dbReference>
<dbReference type="Gene3D" id="3.80.10.10">
    <property type="entry name" value="Ribonuclease Inhibitor"/>
    <property type="match status" value="3"/>
</dbReference>
<organism evidence="20 21">
    <name type="scientific">Zingiber officinale</name>
    <name type="common">Ginger</name>
    <name type="synonym">Amomum zingiber</name>
    <dbReference type="NCBI Taxonomy" id="94328"/>
    <lineage>
        <taxon>Eukaryota</taxon>
        <taxon>Viridiplantae</taxon>
        <taxon>Streptophyta</taxon>
        <taxon>Embryophyta</taxon>
        <taxon>Tracheophyta</taxon>
        <taxon>Spermatophyta</taxon>
        <taxon>Magnoliopsida</taxon>
        <taxon>Liliopsida</taxon>
        <taxon>Zingiberales</taxon>
        <taxon>Zingiberaceae</taxon>
        <taxon>Zingiber</taxon>
    </lineage>
</organism>
<dbReference type="InterPro" id="IPR021720">
    <property type="entry name" value="Malectin_dom"/>
</dbReference>
<evidence type="ECO:0000256" key="10">
    <source>
        <dbReference type="ARBA" id="ARBA00022741"/>
    </source>
</evidence>
<feature type="transmembrane region" description="Helical" evidence="18">
    <location>
        <begin position="1406"/>
        <end position="1429"/>
    </location>
</feature>
<evidence type="ECO:0000256" key="14">
    <source>
        <dbReference type="ARBA" id="ARBA00023136"/>
    </source>
</evidence>
<dbReference type="InterPro" id="IPR001245">
    <property type="entry name" value="Ser-Thr/Tyr_kinase_cat_dom"/>
</dbReference>
<keyword evidence="4" id="KW-0597">Phosphoprotein</keyword>
<dbReference type="EC" id="2.7.11.1" evidence="2"/>
<keyword evidence="3" id="KW-0723">Serine/threonine-protein kinase</keyword>
<dbReference type="InterPro" id="IPR008271">
    <property type="entry name" value="Ser/Thr_kinase_AS"/>
</dbReference>
<evidence type="ECO:0000256" key="2">
    <source>
        <dbReference type="ARBA" id="ARBA00012513"/>
    </source>
</evidence>
<dbReference type="PROSITE" id="PS50011">
    <property type="entry name" value="PROTEIN_KINASE_DOM"/>
    <property type="match status" value="2"/>
</dbReference>
<evidence type="ECO:0000256" key="7">
    <source>
        <dbReference type="ARBA" id="ARBA00022692"/>
    </source>
</evidence>
<keyword evidence="14 18" id="KW-0472">Membrane</keyword>
<keyword evidence="8" id="KW-0732">Signal</keyword>
<comment type="caution">
    <text evidence="20">The sequence shown here is derived from an EMBL/GenBank/DDBJ whole genome shotgun (WGS) entry which is preliminary data.</text>
</comment>
<dbReference type="GO" id="GO:0005886">
    <property type="term" value="C:plasma membrane"/>
    <property type="evidence" value="ECO:0007669"/>
    <property type="project" value="TreeGrafter"/>
</dbReference>
<comment type="subcellular location">
    <subcellularLocation>
        <location evidence="1">Membrane</location>
        <topology evidence="1">Single-pass membrane protein</topology>
    </subcellularLocation>
</comment>
<keyword evidence="10" id="KW-0547">Nucleotide-binding</keyword>
<evidence type="ECO:0000259" key="19">
    <source>
        <dbReference type="PROSITE" id="PS50011"/>
    </source>
</evidence>
<dbReference type="InterPro" id="IPR011009">
    <property type="entry name" value="Kinase-like_dom_sf"/>
</dbReference>
<evidence type="ECO:0000313" key="20">
    <source>
        <dbReference type="EMBL" id="KAG6500492.1"/>
    </source>
</evidence>
<evidence type="ECO:0000256" key="12">
    <source>
        <dbReference type="ARBA" id="ARBA00022840"/>
    </source>
</evidence>
<keyword evidence="21" id="KW-1185">Reference proteome</keyword>
<dbReference type="Proteomes" id="UP000734854">
    <property type="component" value="Unassembled WGS sequence"/>
</dbReference>
<dbReference type="FunFam" id="2.60.120.430:FF:000002">
    <property type="entry name" value="Leucine-rich repeat receptor-like protein kinase"/>
    <property type="match status" value="2"/>
</dbReference>
<dbReference type="SMART" id="SM00220">
    <property type="entry name" value="S_TKc"/>
    <property type="match status" value="2"/>
</dbReference>
<evidence type="ECO:0000256" key="18">
    <source>
        <dbReference type="SAM" id="Phobius"/>
    </source>
</evidence>
<dbReference type="GO" id="GO:0004674">
    <property type="term" value="F:protein serine/threonine kinase activity"/>
    <property type="evidence" value="ECO:0007669"/>
    <property type="project" value="UniProtKB-KW"/>
</dbReference>
<feature type="domain" description="Protein kinase" evidence="19">
    <location>
        <begin position="1464"/>
        <end position="1760"/>
    </location>
</feature>
<proteinExistence type="predicted"/>
<dbReference type="PANTHER" id="PTHR48006:SF34">
    <property type="entry name" value="OS08G0203700 PROTEIN"/>
    <property type="match status" value="1"/>
</dbReference>
<dbReference type="Gene3D" id="1.10.510.10">
    <property type="entry name" value="Transferase(Phosphotransferase) domain 1"/>
    <property type="match status" value="2"/>
</dbReference>
<keyword evidence="13 18" id="KW-1133">Transmembrane helix</keyword>
<dbReference type="SUPFAM" id="SSF52058">
    <property type="entry name" value="L domain-like"/>
    <property type="match status" value="2"/>
</dbReference>
<accession>A0A8J5GHF0</accession>
<dbReference type="PROSITE" id="PS00108">
    <property type="entry name" value="PROTEIN_KINASE_ST"/>
    <property type="match status" value="2"/>
</dbReference>
<dbReference type="InterPro" id="IPR001611">
    <property type="entry name" value="Leu-rich_rpt"/>
</dbReference>
<keyword evidence="12" id="KW-0067">ATP-binding</keyword>
<dbReference type="Pfam" id="PF07714">
    <property type="entry name" value="PK_Tyr_Ser-Thr"/>
    <property type="match status" value="2"/>
</dbReference>
<keyword evidence="11" id="KW-0418">Kinase</keyword>
<dbReference type="Pfam" id="PF13855">
    <property type="entry name" value="LRR_8"/>
    <property type="match status" value="2"/>
</dbReference>
<dbReference type="InterPro" id="IPR000719">
    <property type="entry name" value="Prot_kinase_dom"/>
</dbReference>
<evidence type="ECO:0000256" key="11">
    <source>
        <dbReference type="ARBA" id="ARBA00022777"/>
    </source>
</evidence>
<feature type="region of interest" description="Disordered" evidence="17">
    <location>
        <begin position="1756"/>
        <end position="1781"/>
    </location>
</feature>
<dbReference type="Gene3D" id="3.30.200.20">
    <property type="entry name" value="Phosphorylase Kinase, domain 1"/>
    <property type="match status" value="2"/>
</dbReference>
<gene>
    <name evidence="20" type="ORF">ZIOFF_040337</name>
</gene>
<dbReference type="FunFam" id="3.30.200.20:FF:000140">
    <property type="entry name" value="Leucine-rich repeat receptor-like protein kinase"/>
    <property type="match status" value="2"/>
</dbReference>
<evidence type="ECO:0000256" key="8">
    <source>
        <dbReference type="ARBA" id="ARBA00022729"/>
    </source>
</evidence>
<dbReference type="FunFam" id="1.10.510.10:FF:000044">
    <property type="entry name" value="Putative LRR receptor-like serine/threonine-protein kinase"/>
    <property type="match status" value="2"/>
</dbReference>